<dbReference type="PROSITE" id="PS50076">
    <property type="entry name" value="DNAJ_2"/>
    <property type="match status" value="1"/>
</dbReference>
<dbReference type="NCBIfam" id="TIGR00714">
    <property type="entry name" value="hscB"/>
    <property type="match status" value="1"/>
</dbReference>
<evidence type="ECO:0000259" key="5">
    <source>
        <dbReference type="PROSITE" id="PS50076"/>
    </source>
</evidence>
<dbReference type="Gene3D" id="1.10.287.110">
    <property type="entry name" value="DnaJ domain"/>
    <property type="match status" value="1"/>
</dbReference>
<dbReference type="InterPro" id="IPR001623">
    <property type="entry name" value="DnaJ_domain"/>
</dbReference>
<dbReference type="GO" id="GO:1990230">
    <property type="term" value="C:iron-sulfur cluster transfer complex"/>
    <property type="evidence" value="ECO:0007669"/>
    <property type="project" value="TreeGrafter"/>
</dbReference>
<comment type="caution">
    <text evidence="6">The sequence shown here is derived from an EMBL/GenBank/DDBJ whole genome shotgun (WGS) entry which is preliminary data.</text>
</comment>
<dbReference type="RefSeq" id="WP_120355620.1">
    <property type="nucleotide sequence ID" value="NZ_RAQO01000008.1"/>
</dbReference>
<accession>A0A420E894</accession>
<dbReference type="GO" id="GO:0051087">
    <property type="term" value="F:protein-folding chaperone binding"/>
    <property type="evidence" value="ECO:0007669"/>
    <property type="project" value="InterPro"/>
</dbReference>
<organism evidence="6 7">
    <name type="scientific">Alginatibacterium sediminis</name>
    <dbReference type="NCBI Taxonomy" id="2164068"/>
    <lineage>
        <taxon>Bacteria</taxon>
        <taxon>Pseudomonadati</taxon>
        <taxon>Pseudomonadota</taxon>
        <taxon>Gammaproteobacteria</taxon>
        <taxon>Alteromonadales</taxon>
        <taxon>Alteromonadaceae</taxon>
        <taxon>Alginatibacterium</taxon>
    </lineage>
</organism>
<proteinExistence type="inferred from homology"/>
<comment type="function">
    <text evidence="3 4">Co-chaperone involved in the maturation of iron-sulfur cluster-containing proteins. Seems to help targeting proteins to be folded toward HscA.</text>
</comment>
<dbReference type="HAMAP" id="MF_00682">
    <property type="entry name" value="HscB"/>
    <property type="match status" value="1"/>
</dbReference>
<reference evidence="6 7" key="1">
    <citation type="submission" date="2018-09" db="EMBL/GenBank/DDBJ databases">
        <authorList>
            <person name="Wang Z."/>
        </authorList>
    </citation>
    <scope>NUCLEOTIDE SEQUENCE [LARGE SCALE GENOMIC DNA]</scope>
    <source>
        <strain evidence="6 7">ALS 81</strain>
    </source>
</reference>
<dbReference type="PANTHER" id="PTHR14021:SF15">
    <property type="entry name" value="IRON-SULFUR CLUSTER CO-CHAPERONE PROTEIN HSCB"/>
    <property type="match status" value="1"/>
</dbReference>
<dbReference type="PANTHER" id="PTHR14021">
    <property type="entry name" value="IRON-SULFUR CLUSTER CO-CHAPERONE PROTEIN HSCB"/>
    <property type="match status" value="1"/>
</dbReference>
<evidence type="ECO:0000313" key="7">
    <source>
        <dbReference type="Proteomes" id="UP000286482"/>
    </source>
</evidence>
<keyword evidence="2 4" id="KW-0143">Chaperone</keyword>
<sequence>MNYFELFNLAPSYLPEPKALAQTYRTLQAQHHPDRFVTQDSQVQKQSMQHAAMINDAYQTLKNPLLCAQYMLQLQGIELKDEQQTLNDMPFLMQQMQLREQLEAIEASDDAEQQLEHFVEKLKGEQQNLRQDFVQRYQNNDFISASHSVRKMKFFVRLEQQCAQLEDQLLDD</sequence>
<dbReference type="InterPro" id="IPR036869">
    <property type="entry name" value="J_dom_sf"/>
</dbReference>
<dbReference type="Proteomes" id="UP000286482">
    <property type="component" value="Unassembled WGS sequence"/>
</dbReference>
<evidence type="ECO:0000313" key="6">
    <source>
        <dbReference type="EMBL" id="RKF15534.1"/>
    </source>
</evidence>
<evidence type="ECO:0000256" key="3">
    <source>
        <dbReference type="ARBA" id="ARBA00025596"/>
    </source>
</evidence>
<feature type="domain" description="J" evidence="5">
    <location>
        <begin position="2"/>
        <end position="66"/>
    </location>
</feature>
<dbReference type="CDD" id="cd06257">
    <property type="entry name" value="DnaJ"/>
    <property type="match status" value="1"/>
</dbReference>
<name>A0A420E894_9ALTE</name>
<dbReference type="SMART" id="SM00271">
    <property type="entry name" value="DnaJ"/>
    <property type="match status" value="1"/>
</dbReference>
<evidence type="ECO:0000256" key="4">
    <source>
        <dbReference type="HAMAP-Rule" id="MF_00682"/>
    </source>
</evidence>
<dbReference type="InterPro" id="IPR036386">
    <property type="entry name" value="HscB_C_sf"/>
</dbReference>
<evidence type="ECO:0000256" key="1">
    <source>
        <dbReference type="ARBA" id="ARBA00010476"/>
    </source>
</evidence>
<dbReference type="EMBL" id="RAQO01000008">
    <property type="protein sequence ID" value="RKF15534.1"/>
    <property type="molecule type" value="Genomic_DNA"/>
</dbReference>
<dbReference type="GO" id="GO:0044571">
    <property type="term" value="P:[2Fe-2S] cluster assembly"/>
    <property type="evidence" value="ECO:0007669"/>
    <property type="project" value="InterPro"/>
</dbReference>
<dbReference type="InterPro" id="IPR009073">
    <property type="entry name" value="HscB_oligo_C"/>
</dbReference>
<keyword evidence="7" id="KW-1185">Reference proteome</keyword>
<protein>
    <recommendedName>
        <fullName evidence="4">Co-chaperone protein HscB homolog</fullName>
    </recommendedName>
</protein>
<dbReference type="GO" id="GO:0001671">
    <property type="term" value="F:ATPase activator activity"/>
    <property type="evidence" value="ECO:0007669"/>
    <property type="project" value="InterPro"/>
</dbReference>
<dbReference type="SUPFAM" id="SSF46565">
    <property type="entry name" value="Chaperone J-domain"/>
    <property type="match status" value="1"/>
</dbReference>
<dbReference type="Pfam" id="PF07743">
    <property type="entry name" value="HSCB_C"/>
    <property type="match status" value="1"/>
</dbReference>
<dbReference type="AlphaFoldDB" id="A0A420E894"/>
<dbReference type="InterPro" id="IPR004640">
    <property type="entry name" value="HscB"/>
</dbReference>
<comment type="subunit">
    <text evidence="4">Interacts with HscA and stimulates its ATPase activity.</text>
</comment>
<evidence type="ECO:0000256" key="2">
    <source>
        <dbReference type="ARBA" id="ARBA00023186"/>
    </source>
</evidence>
<dbReference type="OrthoDB" id="287587at2"/>
<dbReference type="Gene3D" id="1.20.1280.20">
    <property type="entry name" value="HscB, C-terminal domain"/>
    <property type="match status" value="1"/>
</dbReference>
<dbReference type="GO" id="GO:0051259">
    <property type="term" value="P:protein complex oligomerization"/>
    <property type="evidence" value="ECO:0007669"/>
    <property type="project" value="InterPro"/>
</dbReference>
<dbReference type="GO" id="GO:0006457">
    <property type="term" value="P:protein folding"/>
    <property type="evidence" value="ECO:0007669"/>
    <property type="project" value="UniProtKB-UniRule"/>
</dbReference>
<gene>
    <name evidence="4 6" type="primary">hscB</name>
    <name evidence="6" type="ORF">DBZ36_14180</name>
</gene>
<comment type="similarity">
    <text evidence="1 4">Belongs to the HscB family.</text>
</comment>
<dbReference type="SUPFAM" id="SSF47144">
    <property type="entry name" value="HSC20 (HSCB), C-terminal oligomerisation domain"/>
    <property type="match status" value="1"/>
</dbReference>